<name>A0A0A8ZHW7_ARUDO</name>
<accession>A0A0A8ZHW7</accession>
<evidence type="ECO:0000313" key="1">
    <source>
        <dbReference type="EMBL" id="JAD38401.1"/>
    </source>
</evidence>
<organism evidence="1">
    <name type="scientific">Arundo donax</name>
    <name type="common">Giant reed</name>
    <name type="synonym">Donax arundinaceus</name>
    <dbReference type="NCBI Taxonomy" id="35708"/>
    <lineage>
        <taxon>Eukaryota</taxon>
        <taxon>Viridiplantae</taxon>
        <taxon>Streptophyta</taxon>
        <taxon>Embryophyta</taxon>
        <taxon>Tracheophyta</taxon>
        <taxon>Spermatophyta</taxon>
        <taxon>Magnoliopsida</taxon>
        <taxon>Liliopsida</taxon>
        <taxon>Poales</taxon>
        <taxon>Poaceae</taxon>
        <taxon>PACMAD clade</taxon>
        <taxon>Arundinoideae</taxon>
        <taxon>Arundineae</taxon>
        <taxon>Arundo</taxon>
    </lineage>
</organism>
<protein>
    <submittedName>
        <fullName evidence="1">Uncharacterized protein</fullName>
    </submittedName>
</protein>
<reference evidence="1" key="1">
    <citation type="submission" date="2014-09" db="EMBL/GenBank/DDBJ databases">
        <authorList>
            <person name="Magalhaes I.L.F."/>
            <person name="Oliveira U."/>
            <person name="Santos F.R."/>
            <person name="Vidigal T.H.D.A."/>
            <person name="Brescovit A.D."/>
            <person name="Santos A.J."/>
        </authorList>
    </citation>
    <scope>NUCLEOTIDE SEQUENCE</scope>
    <source>
        <tissue evidence="1">Shoot tissue taken approximately 20 cm above the soil surface</tissue>
    </source>
</reference>
<sequence length="23" mass="2692">MLRLSNFLNVHNSVIKLQHLVTD</sequence>
<dbReference type="AlphaFoldDB" id="A0A0A8ZHW7"/>
<reference evidence="1" key="2">
    <citation type="journal article" date="2015" name="Data Brief">
        <title>Shoot transcriptome of the giant reed, Arundo donax.</title>
        <authorList>
            <person name="Barrero R.A."/>
            <person name="Guerrero F.D."/>
            <person name="Moolhuijzen P."/>
            <person name="Goolsby J.A."/>
            <person name="Tidwell J."/>
            <person name="Bellgard S.E."/>
            <person name="Bellgard M.I."/>
        </authorList>
    </citation>
    <scope>NUCLEOTIDE SEQUENCE</scope>
    <source>
        <tissue evidence="1">Shoot tissue taken approximately 20 cm above the soil surface</tissue>
    </source>
</reference>
<dbReference type="EMBL" id="GBRH01259494">
    <property type="protein sequence ID" value="JAD38401.1"/>
    <property type="molecule type" value="Transcribed_RNA"/>
</dbReference>
<proteinExistence type="predicted"/>